<accession>A0A0J1HRV9</accession>
<dbReference type="EMBL" id="LDPH01000053">
    <property type="protein sequence ID" value="KLV16419.1"/>
    <property type="molecule type" value="Genomic_DNA"/>
</dbReference>
<protein>
    <submittedName>
        <fullName evidence="1">Uncharacterized protein</fullName>
    </submittedName>
</protein>
<comment type="caution">
    <text evidence="1">The sequence shown here is derived from an EMBL/GenBank/DDBJ whole genome shotgun (WGS) entry which is preliminary data.</text>
</comment>
<dbReference type="Proteomes" id="UP000036045">
    <property type="component" value="Unassembled WGS sequence"/>
</dbReference>
<gene>
    <name evidence="1" type="ORF">ABW02_25305</name>
</gene>
<proteinExistence type="predicted"/>
<reference evidence="1 2" key="1">
    <citation type="submission" date="2015-05" db="EMBL/GenBank/DDBJ databases">
        <title>Whole genome sequence and identification of bacterial endophytes from Costus igneus.</title>
        <authorList>
            <person name="Lee Y.P."/>
            <person name="Gan H.M."/>
            <person name="Eng W."/>
            <person name="Wheatley M.S."/>
            <person name="Caraballo A."/>
            <person name="Polter S."/>
            <person name="Savka M.A."/>
            <person name="Hudson A.O."/>
        </authorList>
    </citation>
    <scope>NUCLEOTIDE SEQUENCE [LARGE SCALE GENOMIC DNA]</scope>
    <source>
        <strain evidence="1 2">RIT379</strain>
    </source>
</reference>
<dbReference type="AlphaFoldDB" id="A0A0J1HRV9"/>
<organism evidence="1 2">
    <name type="scientific">Niallia circulans</name>
    <name type="common">Bacillus circulans</name>
    <dbReference type="NCBI Taxonomy" id="1397"/>
    <lineage>
        <taxon>Bacteria</taxon>
        <taxon>Bacillati</taxon>
        <taxon>Bacillota</taxon>
        <taxon>Bacilli</taxon>
        <taxon>Bacillales</taxon>
        <taxon>Bacillaceae</taxon>
        <taxon>Niallia</taxon>
    </lineage>
</organism>
<name>A0A0J1HRV9_NIACI</name>
<keyword evidence="2" id="KW-1185">Reference proteome</keyword>
<sequence>MTEIKTLSIPDPITALLNNYEMTIERLYIFNRLLPERDTKENDLYQLAEEYYKVLKHVSKELYKDFSVELLPVGEFLEEMSERLDDDEIQKLIKPFLE</sequence>
<dbReference type="PATRIC" id="fig|1397.4.peg.4602"/>
<evidence type="ECO:0000313" key="2">
    <source>
        <dbReference type="Proteomes" id="UP000036045"/>
    </source>
</evidence>
<dbReference type="GeneID" id="56347427"/>
<dbReference type="OrthoDB" id="9870807at2"/>
<dbReference type="RefSeq" id="WP_047944984.1">
    <property type="nucleotide sequence ID" value="NZ_CP053989.1"/>
</dbReference>
<evidence type="ECO:0000313" key="1">
    <source>
        <dbReference type="EMBL" id="KLV16419.1"/>
    </source>
</evidence>